<feature type="region of interest" description="Disordered" evidence="3">
    <location>
        <begin position="658"/>
        <end position="697"/>
    </location>
</feature>
<dbReference type="AlphaFoldDB" id="A0AAF3F5R2"/>
<reference evidence="7" key="1">
    <citation type="submission" date="2024-02" db="UniProtKB">
        <authorList>
            <consortium name="WormBaseParasite"/>
        </authorList>
    </citation>
    <scope>IDENTIFICATION</scope>
</reference>
<dbReference type="FunFam" id="3.80.10.10:FF:001360">
    <property type="entry name" value="Uncharacterized protein"/>
    <property type="match status" value="1"/>
</dbReference>
<feature type="transmembrane region" description="Helical" evidence="4">
    <location>
        <begin position="608"/>
        <end position="631"/>
    </location>
</feature>
<keyword evidence="1" id="KW-0433">Leucine-rich repeat</keyword>
<accession>A0AAF3F5R2</accession>
<keyword evidence="2" id="KW-0677">Repeat</keyword>
<proteinExistence type="predicted"/>
<evidence type="ECO:0000256" key="4">
    <source>
        <dbReference type="SAM" id="Phobius"/>
    </source>
</evidence>
<evidence type="ECO:0000313" key="6">
    <source>
        <dbReference type="Proteomes" id="UP000887575"/>
    </source>
</evidence>
<dbReference type="SMART" id="SM00365">
    <property type="entry name" value="LRR_SD22"/>
    <property type="match status" value="6"/>
</dbReference>
<dbReference type="Pfam" id="PF13516">
    <property type="entry name" value="LRR_6"/>
    <property type="match status" value="1"/>
</dbReference>
<dbReference type="WBParaSite" id="MBELARI_LOCUS21817">
    <property type="protein sequence ID" value="MBELARI_LOCUS21817"/>
    <property type="gene ID" value="MBELARI_LOCUS21817"/>
</dbReference>
<dbReference type="InterPro" id="IPR001611">
    <property type="entry name" value="Leu-rich_rpt"/>
</dbReference>
<keyword evidence="5" id="KW-0732">Signal</keyword>
<keyword evidence="4" id="KW-0472">Membrane</keyword>
<keyword evidence="4" id="KW-0812">Transmembrane</keyword>
<dbReference type="Pfam" id="PF13855">
    <property type="entry name" value="LRR_8"/>
    <property type="match status" value="3"/>
</dbReference>
<feature type="signal peptide" evidence="5">
    <location>
        <begin position="1"/>
        <end position="28"/>
    </location>
</feature>
<dbReference type="InterPro" id="IPR032675">
    <property type="entry name" value="LRR_dom_sf"/>
</dbReference>
<dbReference type="PANTHER" id="PTHR24366">
    <property type="entry name" value="IG(IMMUNOGLOBULIN) AND LRR(LEUCINE RICH REPEAT) DOMAINS"/>
    <property type="match status" value="1"/>
</dbReference>
<dbReference type="InterPro" id="IPR003591">
    <property type="entry name" value="Leu-rich_rpt_typical-subtyp"/>
</dbReference>
<evidence type="ECO:0000256" key="1">
    <source>
        <dbReference type="ARBA" id="ARBA00022614"/>
    </source>
</evidence>
<feature type="chain" id="PRO_5042091294" evidence="5">
    <location>
        <begin position="29"/>
        <end position="697"/>
    </location>
</feature>
<protein>
    <submittedName>
        <fullName evidence="7">Uncharacterized protein</fullName>
    </submittedName>
</protein>
<evidence type="ECO:0000256" key="5">
    <source>
        <dbReference type="SAM" id="SignalP"/>
    </source>
</evidence>
<dbReference type="Proteomes" id="UP000887575">
    <property type="component" value="Unassembled WGS sequence"/>
</dbReference>
<evidence type="ECO:0000313" key="7">
    <source>
        <dbReference type="WBParaSite" id="MBELARI_LOCUS21817"/>
    </source>
</evidence>
<feature type="compositionally biased region" description="Polar residues" evidence="3">
    <location>
        <begin position="685"/>
        <end position="697"/>
    </location>
</feature>
<sequence length="697" mass="77396">MPTRSQYFGRVFCFVSFIVAANSASSFADSEIPGCPNLDLLDKATDITPESLNKLLLCFCKVIDREKVAVQCLYGSTIAQLEKVGGLVAKVNKTIQQISVQHMEFPEDGLKAELFHQIAPEIKSLEIRECSGGSALKIDPKTFAQLDDKLVNLTIHGCNLEEVPQAIETLANLELLDLTENKLYNLTKSPFSNKQKLKYLDISSNFINSIDEGTFAPLQSLQTIIIGDHNYMNESVLEELSNLKSLTSLDLSRADGIFSVPTDFLSNLPQLKTLKLGGCSIEAIDAGAFNALTNLEELDLRVNLITNVSAFAFDGLKKLKRISLAGNYIKRVEALTWDGLDSLEELDLGWNELKEMPNDTFNSLNKTLTKLNLRHNWLATVENITNLAKLREINLSESEYIFELGKNSFKNLPMLEILDLSNSNLSQIDPEAFENVKGSLRKLQLQKSKIKVIPETILTSLPSLEEIDVSGNPLICDDRMGNFIKTTKAIYKDAAKMGRNFFLQNQNETTCDRPYSMKDQIVFEVDESNLSHYDPLLDTTTAKPEITTTPDNSTVEETPSKIVLPDLFVGGESNDTFFKVDAPRPAYDVTKADDIALDSLETKEGGGIGIILALGGIALTSILALVAVFAYMKKKRQIGVSDGKVKKIEDGMVEIELNSNQGSVKRSNHPRREPPLPTNHHNRPRQNSANFSTNHQR</sequence>
<dbReference type="Gene3D" id="3.80.10.10">
    <property type="entry name" value="Ribonuclease Inhibitor"/>
    <property type="match status" value="3"/>
</dbReference>
<dbReference type="PROSITE" id="PS51450">
    <property type="entry name" value="LRR"/>
    <property type="match status" value="3"/>
</dbReference>
<organism evidence="6 7">
    <name type="scientific">Mesorhabditis belari</name>
    <dbReference type="NCBI Taxonomy" id="2138241"/>
    <lineage>
        <taxon>Eukaryota</taxon>
        <taxon>Metazoa</taxon>
        <taxon>Ecdysozoa</taxon>
        <taxon>Nematoda</taxon>
        <taxon>Chromadorea</taxon>
        <taxon>Rhabditida</taxon>
        <taxon>Rhabditina</taxon>
        <taxon>Rhabditomorpha</taxon>
        <taxon>Rhabditoidea</taxon>
        <taxon>Rhabditidae</taxon>
        <taxon>Mesorhabditinae</taxon>
        <taxon>Mesorhabditis</taxon>
    </lineage>
</organism>
<name>A0AAF3F5R2_9BILA</name>
<dbReference type="SMART" id="SM00369">
    <property type="entry name" value="LRR_TYP"/>
    <property type="match status" value="8"/>
</dbReference>
<evidence type="ECO:0000256" key="3">
    <source>
        <dbReference type="SAM" id="MobiDB-lite"/>
    </source>
</evidence>
<dbReference type="PANTHER" id="PTHR24366:SF96">
    <property type="entry name" value="LEUCINE RICH REPEAT CONTAINING 53"/>
    <property type="match status" value="1"/>
</dbReference>
<keyword evidence="6" id="KW-1185">Reference proteome</keyword>
<keyword evidence="4" id="KW-1133">Transmembrane helix</keyword>
<evidence type="ECO:0000256" key="2">
    <source>
        <dbReference type="ARBA" id="ARBA00022737"/>
    </source>
</evidence>
<dbReference type="SUPFAM" id="SSF52058">
    <property type="entry name" value="L domain-like"/>
    <property type="match status" value="1"/>
</dbReference>